<accession>A0AAE7RX11</accession>
<evidence type="ECO:0000313" key="2">
    <source>
        <dbReference type="Proteomes" id="UP000827441"/>
    </source>
</evidence>
<name>A0AAE7RX11_9CAUD</name>
<keyword evidence="2" id="KW-1185">Reference proteome</keyword>
<evidence type="ECO:0000313" key="1">
    <source>
        <dbReference type="EMBL" id="QWM90285.1"/>
    </source>
</evidence>
<reference evidence="1 2" key="1">
    <citation type="submission" date="2021-04" db="EMBL/GenBank/DDBJ databases">
        <authorList>
            <person name="Shkoporov A.N."/>
            <person name="Stockdale S.R."/>
            <person name="Guerin E."/>
            <person name="Ross R.P."/>
            <person name="Hill C."/>
        </authorList>
    </citation>
    <scope>NUCLEOTIDE SEQUENCE [LARGE SCALE GENOMIC DNA]</scope>
    <source>
        <strain evidence="2">cr25_1</strain>
    </source>
</reference>
<dbReference type="EMBL" id="MZ130487">
    <property type="protein sequence ID" value="QWM90285.1"/>
    <property type="molecule type" value="Genomic_DNA"/>
</dbReference>
<dbReference type="KEGG" id="vg:75690805"/>
<sequence length="114" mass="13141">MIDIDFNIGDRVITSRGIYGTVISIDRNANTSQVNIGNKTVTLYNNQLWSIKNRISVVCYYTDGYENYNKLITLPKQFKLYDFTKPLDNELLDYCKKAITKSVKGIFTITKIEI</sequence>
<proteinExistence type="predicted"/>
<organism evidence="1 2">
    <name type="scientific">uncultured phage cr25_1</name>
    <dbReference type="NCBI Taxonomy" id="2986395"/>
    <lineage>
        <taxon>Viruses</taxon>
        <taxon>Duplodnaviria</taxon>
        <taxon>Heunggongvirae</taxon>
        <taxon>Uroviricota</taxon>
        <taxon>Caudoviricetes</taxon>
        <taxon>Crassvirales</taxon>
        <taxon>Crevaviridae</taxon>
        <taxon>Coarsevirinae</taxon>
        <taxon>Junduvirus</taxon>
        <taxon>Junduvirus copri</taxon>
    </lineage>
</organism>
<dbReference type="GeneID" id="75690805"/>
<dbReference type="Proteomes" id="UP000827441">
    <property type="component" value="Segment"/>
</dbReference>
<dbReference type="RefSeq" id="YP_010359857.1">
    <property type="nucleotide sequence ID" value="NC_062777.1"/>
</dbReference>
<protein>
    <submittedName>
        <fullName evidence="1">Preprotein translocase (YajC subunit)</fullName>
    </submittedName>
</protein>
<gene>
    <name evidence="1" type="primary">gp_23218</name>
</gene>